<evidence type="ECO:0008006" key="3">
    <source>
        <dbReference type="Google" id="ProtNLM"/>
    </source>
</evidence>
<accession>A0A2R9SP50</accession>
<reference evidence="1 2" key="1">
    <citation type="journal article" date="2010" name="BMC Genomics">
        <title>Genome sequence of the pattern forming Paenibacillus vortex bacterium reveals potential for thriving in complex environments.</title>
        <authorList>
            <person name="Sirota-Madi A."/>
            <person name="Olender T."/>
            <person name="Helman Y."/>
            <person name="Ingham C."/>
            <person name="Brainis I."/>
            <person name="Roth D."/>
            <person name="Hagi E."/>
            <person name="Brodsky L."/>
            <person name="Leshkowitz D."/>
            <person name="Galatenko V."/>
            <person name="Nikolaev V."/>
            <person name="Mugasimangalam R.C."/>
            <person name="Bransburg-Zabary S."/>
            <person name="Gutnick D.L."/>
            <person name="Lancet D."/>
            <person name="Ben-Jacob E."/>
        </authorList>
    </citation>
    <scope>NUCLEOTIDE SEQUENCE [LARGE SCALE GENOMIC DNA]</scope>
    <source>
        <strain evidence="1 2">V453</strain>
    </source>
</reference>
<dbReference type="EMBL" id="ADHJ01000043">
    <property type="protein sequence ID" value="EFU39124.1"/>
    <property type="molecule type" value="Genomic_DNA"/>
</dbReference>
<protein>
    <recommendedName>
        <fullName evidence="3">Helix-turn-helix domain-containing protein</fullName>
    </recommendedName>
</protein>
<evidence type="ECO:0000313" key="1">
    <source>
        <dbReference type="EMBL" id="EFU39124.1"/>
    </source>
</evidence>
<evidence type="ECO:0000313" key="2">
    <source>
        <dbReference type="Proteomes" id="UP000003094"/>
    </source>
</evidence>
<proteinExistence type="predicted"/>
<name>A0A2R9SP50_9BACL</name>
<organism evidence="1 2">
    <name type="scientific">Paenibacillus vortex V453</name>
    <dbReference type="NCBI Taxonomy" id="715225"/>
    <lineage>
        <taxon>Bacteria</taxon>
        <taxon>Bacillati</taxon>
        <taxon>Bacillota</taxon>
        <taxon>Bacilli</taxon>
        <taxon>Bacillales</taxon>
        <taxon>Paenibacillaceae</taxon>
        <taxon>Paenibacillus</taxon>
    </lineage>
</organism>
<sequence>MPASNIARNKAYELLNSGEIKSIKMKGYRIPKIAVRDYVLSQAKITMGRYKELSEGD</sequence>
<dbReference type="Proteomes" id="UP000003094">
    <property type="component" value="Unassembled WGS sequence"/>
</dbReference>
<dbReference type="AlphaFoldDB" id="A0A2R9SP50"/>
<dbReference type="KEGG" id="pvo:PVOR_26348"/>
<comment type="caution">
    <text evidence="1">The sequence shown here is derived from an EMBL/GenBank/DDBJ whole genome shotgun (WGS) entry which is preliminary data.</text>
</comment>
<gene>
    <name evidence="1" type="ORF">PVOR_26348</name>
</gene>
<keyword evidence="2" id="KW-1185">Reference proteome</keyword>